<dbReference type="KEGG" id="cqi:110727567"/>
<dbReference type="Proteomes" id="UP000596660">
    <property type="component" value="Unplaced"/>
</dbReference>
<dbReference type="PROSITE" id="PS50158">
    <property type="entry name" value="ZF_CCHC"/>
    <property type="match status" value="1"/>
</dbReference>
<dbReference type="PANTHER" id="PTHR33443:SF30">
    <property type="entry name" value="SARCOSINE DEHYDROGENASE-2C PROTEIN"/>
    <property type="match status" value="1"/>
</dbReference>
<feature type="domain" description="CCHC-type" evidence="2">
    <location>
        <begin position="109"/>
        <end position="124"/>
    </location>
</feature>
<dbReference type="InterPro" id="IPR001878">
    <property type="entry name" value="Znf_CCHC"/>
</dbReference>
<dbReference type="AlphaFoldDB" id="A0A803L292"/>
<reference evidence="3" key="2">
    <citation type="submission" date="2021-03" db="UniProtKB">
        <authorList>
            <consortium name="EnsemblPlants"/>
        </authorList>
    </citation>
    <scope>IDENTIFICATION</scope>
</reference>
<sequence>MAANNHETKNSETPKLTGKIKWLDSQGIGYILPDNPFLPEVYISPLSLSSNTIKEEDRVKYNTIFNGLNPPHSLEAINVVPIEGKCKFCKKFGHNSSNCPETKISKVMCFRCGIFGHYSMNCDQKYNGWLPNQTHRKNSRPHNRVFSNGGGGVNNVGVWPSLSSVVSVKKEDVKKVEEVEDCFILEFDPTIGNDVDEVKSMVCVKKGEDLKKVEEVEDCFILECDPSELDKFSNLSISQKSDVDDVLILAEKGKVACKDYPHPRHLCATHPFKEGPHDLHCKMCYCYICDIPAPCKRWDESSKCPGVRHCDATDESALWRLHRTLEKNASRGLG</sequence>
<dbReference type="OrthoDB" id="266020at2759"/>
<evidence type="ECO:0000313" key="4">
    <source>
        <dbReference type="Proteomes" id="UP000596660"/>
    </source>
</evidence>
<dbReference type="GO" id="GO:0008270">
    <property type="term" value="F:zinc ion binding"/>
    <property type="evidence" value="ECO:0007669"/>
    <property type="project" value="UniProtKB-KW"/>
</dbReference>
<dbReference type="InterPro" id="IPR036875">
    <property type="entry name" value="Znf_CCHC_sf"/>
</dbReference>
<proteinExistence type="predicted"/>
<dbReference type="SMART" id="SM00343">
    <property type="entry name" value="ZnF_C2HC"/>
    <property type="match status" value="2"/>
</dbReference>
<dbReference type="Gene3D" id="4.10.60.10">
    <property type="entry name" value="Zinc finger, CCHC-type"/>
    <property type="match status" value="1"/>
</dbReference>
<keyword evidence="1" id="KW-0862">Zinc</keyword>
<accession>A0A803L292</accession>
<dbReference type="PANTHER" id="PTHR33443">
    <property type="entry name" value="ZGC:112980"/>
    <property type="match status" value="1"/>
</dbReference>
<dbReference type="GO" id="GO:0003676">
    <property type="term" value="F:nucleic acid binding"/>
    <property type="evidence" value="ECO:0007669"/>
    <property type="project" value="InterPro"/>
</dbReference>
<keyword evidence="1" id="KW-0863">Zinc-finger</keyword>
<evidence type="ECO:0000313" key="3">
    <source>
        <dbReference type="EnsemblPlants" id="AUR62005981-RA:cds"/>
    </source>
</evidence>
<dbReference type="RefSeq" id="XP_021762837.1">
    <property type="nucleotide sequence ID" value="XM_021907145.1"/>
</dbReference>
<dbReference type="EnsemblPlants" id="AUR62005981-RA">
    <property type="protein sequence ID" value="AUR62005981-RA:cds"/>
    <property type="gene ID" value="AUR62005981"/>
</dbReference>
<evidence type="ECO:0000256" key="1">
    <source>
        <dbReference type="PROSITE-ProRule" id="PRU00047"/>
    </source>
</evidence>
<dbReference type="RefSeq" id="XP_021762829.1">
    <property type="nucleotide sequence ID" value="XM_021907137.1"/>
</dbReference>
<dbReference type="Gramene" id="AUR62005981-RA">
    <property type="protein sequence ID" value="AUR62005981-RA:cds"/>
    <property type="gene ID" value="AUR62005981"/>
</dbReference>
<dbReference type="GeneID" id="110727567"/>
<evidence type="ECO:0000259" key="2">
    <source>
        <dbReference type="PROSITE" id="PS50158"/>
    </source>
</evidence>
<protein>
    <recommendedName>
        <fullName evidence="2">CCHC-type domain-containing protein</fullName>
    </recommendedName>
</protein>
<gene>
    <name evidence="3" type="primary">LOC110727567</name>
</gene>
<dbReference type="OMA" id="MVCVKKG"/>
<keyword evidence="4" id="KW-1185">Reference proteome</keyword>
<organism evidence="3 4">
    <name type="scientific">Chenopodium quinoa</name>
    <name type="common">Quinoa</name>
    <dbReference type="NCBI Taxonomy" id="63459"/>
    <lineage>
        <taxon>Eukaryota</taxon>
        <taxon>Viridiplantae</taxon>
        <taxon>Streptophyta</taxon>
        <taxon>Embryophyta</taxon>
        <taxon>Tracheophyta</taxon>
        <taxon>Spermatophyta</taxon>
        <taxon>Magnoliopsida</taxon>
        <taxon>eudicotyledons</taxon>
        <taxon>Gunneridae</taxon>
        <taxon>Pentapetalae</taxon>
        <taxon>Caryophyllales</taxon>
        <taxon>Chenopodiaceae</taxon>
        <taxon>Chenopodioideae</taxon>
        <taxon>Atripliceae</taxon>
        <taxon>Chenopodium</taxon>
    </lineage>
</organism>
<name>A0A803L292_CHEQI</name>
<dbReference type="SUPFAM" id="SSF57756">
    <property type="entry name" value="Retrovirus zinc finger-like domains"/>
    <property type="match status" value="1"/>
</dbReference>
<dbReference type="InterPro" id="IPR053234">
    <property type="entry name" value="RPM1_Interactor"/>
</dbReference>
<keyword evidence="1" id="KW-0479">Metal-binding</keyword>
<reference evidence="3" key="1">
    <citation type="journal article" date="2017" name="Nature">
        <title>The genome of Chenopodium quinoa.</title>
        <authorList>
            <person name="Jarvis D.E."/>
            <person name="Ho Y.S."/>
            <person name="Lightfoot D.J."/>
            <person name="Schmoeckel S.M."/>
            <person name="Li B."/>
            <person name="Borm T.J.A."/>
            <person name="Ohyanagi H."/>
            <person name="Mineta K."/>
            <person name="Michell C.T."/>
            <person name="Saber N."/>
            <person name="Kharbatia N.M."/>
            <person name="Rupper R.R."/>
            <person name="Sharp A.R."/>
            <person name="Dally N."/>
            <person name="Boughton B.A."/>
            <person name="Woo Y.H."/>
            <person name="Gao G."/>
            <person name="Schijlen E.G.W.M."/>
            <person name="Guo X."/>
            <person name="Momin A.A."/>
            <person name="Negrao S."/>
            <person name="Al-Babili S."/>
            <person name="Gehring C."/>
            <person name="Roessner U."/>
            <person name="Jung C."/>
            <person name="Murphy K."/>
            <person name="Arold S.T."/>
            <person name="Gojobori T."/>
            <person name="van der Linden C.G."/>
            <person name="van Loo E.N."/>
            <person name="Jellen E.N."/>
            <person name="Maughan P.J."/>
            <person name="Tester M."/>
        </authorList>
    </citation>
    <scope>NUCLEOTIDE SEQUENCE [LARGE SCALE GENOMIC DNA]</scope>
    <source>
        <strain evidence="3">cv. PI 614886</strain>
    </source>
</reference>